<dbReference type="Gene3D" id="1.10.150.240">
    <property type="entry name" value="Putative phosphatase, domain 2"/>
    <property type="match status" value="1"/>
</dbReference>
<dbReference type="Gene3D" id="3.40.50.1000">
    <property type="entry name" value="HAD superfamily/HAD-like"/>
    <property type="match status" value="1"/>
</dbReference>
<dbReference type="NCBIfam" id="TIGR02254">
    <property type="entry name" value="YjjG_YfnB"/>
    <property type="match status" value="1"/>
</dbReference>
<evidence type="ECO:0000313" key="2">
    <source>
        <dbReference type="Proteomes" id="UP000033452"/>
    </source>
</evidence>
<dbReference type="InterPro" id="IPR023198">
    <property type="entry name" value="PGP-like_dom2"/>
</dbReference>
<dbReference type="GO" id="GO:0008253">
    <property type="term" value="F:5'-nucleotidase activity"/>
    <property type="evidence" value="ECO:0007669"/>
    <property type="project" value="UniProtKB-EC"/>
</dbReference>
<keyword evidence="2" id="KW-1185">Reference proteome</keyword>
<accession>A0A0F4QNW8</accession>
<dbReference type="InterPro" id="IPR052550">
    <property type="entry name" value="Pyrimidine_5'-ntase_YjjG"/>
</dbReference>
<dbReference type="NCBIfam" id="NF006976">
    <property type="entry name" value="PRK09449.1"/>
    <property type="match status" value="1"/>
</dbReference>
<dbReference type="InterPro" id="IPR036412">
    <property type="entry name" value="HAD-like_sf"/>
</dbReference>
<dbReference type="PRINTS" id="PR00413">
    <property type="entry name" value="HADHALOGNASE"/>
</dbReference>
<dbReference type="SFLD" id="SFLDG01135">
    <property type="entry name" value="C1.5.6:_HAD__Beta-PGM__Phospha"/>
    <property type="match status" value="1"/>
</dbReference>
<dbReference type="SFLD" id="SFLDS00003">
    <property type="entry name" value="Haloacid_Dehalogenase"/>
    <property type="match status" value="1"/>
</dbReference>
<gene>
    <name evidence="1" type="ORF">TW77_10000</name>
</gene>
<dbReference type="AlphaFoldDB" id="A0A0F4QNW8"/>
<dbReference type="RefSeq" id="WP_046004837.1">
    <property type="nucleotide sequence ID" value="NZ_JXYA01000020.1"/>
</dbReference>
<dbReference type="Pfam" id="PF00702">
    <property type="entry name" value="Hydrolase"/>
    <property type="match status" value="1"/>
</dbReference>
<dbReference type="InterPro" id="IPR011951">
    <property type="entry name" value="HAD-SF_hydro_IA_YjjG/PynA"/>
</dbReference>
<dbReference type="NCBIfam" id="TIGR01509">
    <property type="entry name" value="HAD-SF-IA-v3"/>
    <property type="match status" value="1"/>
</dbReference>
<keyword evidence="1" id="KW-0378">Hydrolase</keyword>
<dbReference type="SFLD" id="SFLDG01129">
    <property type="entry name" value="C1.5:_HAD__Beta-PGM__Phosphata"/>
    <property type="match status" value="1"/>
</dbReference>
<protein>
    <submittedName>
        <fullName evidence="1">DUMP phosphatase</fullName>
        <ecNumber evidence="1">3.1.3.5</ecNumber>
    </submittedName>
</protein>
<dbReference type="InterPro" id="IPR023214">
    <property type="entry name" value="HAD_sf"/>
</dbReference>
<dbReference type="EMBL" id="JXYA01000020">
    <property type="protein sequence ID" value="KJZ09356.1"/>
    <property type="molecule type" value="Genomic_DNA"/>
</dbReference>
<dbReference type="EC" id="3.1.3.5" evidence="1"/>
<dbReference type="SUPFAM" id="SSF56784">
    <property type="entry name" value="HAD-like"/>
    <property type="match status" value="1"/>
</dbReference>
<name>A0A0F4QNW8_9GAMM</name>
<dbReference type="PANTHER" id="PTHR47478">
    <property type="match status" value="1"/>
</dbReference>
<dbReference type="PATRIC" id="fig|43658.5.peg.2122"/>
<dbReference type="PANTHER" id="PTHR47478:SF1">
    <property type="entry name" value="PYRIMIDINE 5'-NUCLEOTIDASE YJJG"/>
    <property type="match status" value="1"/>
</dbReference>
<dbReference type="Proteomes" id="UP000033452">
    <property type="component" value="Unassembled WGS sequence"/>
</dbReference>
<dbReference type="InterPro" id="IPR006439">
    <property type="entry name" value="HAD-SF_hydro_IA"/>
</dbReference>
<sequence length="231" mass="25742">MKYTHILFDADETLFSFNAFLGLKALFARYNVEFSEADNAEYQRINKPLWVQYQNGEIDAKTLQITRFAFWSERLNVPAETLNLGFLDAMAELCNPLPGAAELLHALQGKATLAIITNGFTALQEKRLAHTGFKDYFHSIVISEQVGVAKPDPRVFEHALSLLGNPDKSRVLMVGDTPASDVLGANRFGIDSCWLRHPGAECPPEIKPTYTVDNLTQLKVLLLDSKTQKAS</sequence>
<evidence type="ECO:0000313" key="1">
    <source>
        <dbReference type="EMBL" id="KJZ09356.1"/>
    </source>
</evidence>
<dbReference type="OrthoDB" id="148966at2"/>
<reference evidence="1 2" key="1">
    <citation type="journal article" date="2015" name="BMC Genomics">
        <title>Genome mining reveals unlocked bioactive potential of marine Gram-negative bacteria.</title>
        <authorList>
            <person name="Machado H."/>
            <person name="Sonnenschein E.C."/>
            <person name="Melchiorsen J."/>
            <person name="Gram L."/>
        </authorList>
    </citation>
    <scope>NUCLEOTIDE SEQUENCE [LARGE SCALE GENOMIC DNA]</scope>
    <source>
        <strain evidence="1 2">S2471</strain>
    </source>
</reference>
<dbReference type="CDD" id="cd04305">
    <property type="entry name" value="HAD_Neu5Ac-Pase_like"/>
    <property type="match status" value="1"/>
</dbReference>
<dbReference type="NCBIfam" id="TIGR01549">
    <property type="entry name" value="HAD-SF-IA-v1"/>
    <property type="match status" value="1"/>
</dbReference>
<organism evidence="1 2">
    <name type="scientific">Pseudoalteromonas rubra</name>
    <dbReference type="NCBI Taxonomy" id="43658"/>
    <lineage>
        <taxon>Bacteria</taxon>
        <taxon>Pseudomonadati</taxon>
        <taxon>Pseudomonadota</taxon>
        <taxon>Gammaproteobacteria</taxon>
        <taxon>Alteromonadales</taxon>
        <taxon>Pseudoalteromonadaceae</taxon>
        <taxon>Pseudoalteromonas</taxon>
    </lineage>
</organism>
<comment type="caution">
    <text evidence="1">The sequence shown here is derived from an EMBL/GenBank/DDBJ whole genome shotgun (WGS) entry which is preliminary data.</text>
</comment>
<proteinExistence type="predicted"/>